<keyword evidence="2" id="KW-0560">Oxidoreductase</keyword>
<sequence length="801" mass="85351">MPEQPLARPATGIGHSVRRREDQRLLRGQGRYVADMAVPGQLHAAFLRSPHAHARILGLHLDAARGMPGVVAIFTGADLCADGVGSLPSGWVVRDRTGRPNAEPPHYPLAVDKVRHVGEPLAVVIAGTPAQARDAAEAIEADYEVLEAAADLGTALHATAPRVWDHLPDNLCCDWEIGDAAAVEAAFARAAHRVRLSLVNNRLVPAPMEPRAAVAAHDTAMGTTTLWTTSQNPHTVRGTLCGSVLNIPETDLRVISPDVGGGFGTKIFLYPEETTLTWAARRLGRAIRWVGDRTESFLTDVQGRDHRTECELALDAEGIFIGLRVVTLANVGAYLTGGATAIPTYYYAPLLAGVYRTPAIWCNVKLTFTNTVSVDAYRGAGRPEASYVLERLVDEAAKVTGIDRVALRRRNFIGADQFPYPTPLGLEYDSGDHESTLRLALEAADLEGFPARKAAARQRGRLRGLGISTYVEIAGGTPSRVVGQLGGRGARSESAQVRVHPSGAVTVFSGAHSHGQGHETTFAQIVADRLGVPFERVRVVQGDTDQVPFGRGTAASRSLVVGGSAILKAVDKIVAKGRIIAAHRLEAAAGDVVFEPGLFRVDGTDRTMSFAEVARAAYTPHDYPIDEIEPGLDETAFYDPKNWTYPGGCHICELEVDPDTGEVTLEKIVAVDDLGEIINPMIVHGQIHGGLAQGAGQALLEGCGFDEAGQMVTASFQDYAIPRAHDLPSFTVLTHGTPCEHNPLKAKGCAEVGSVGLPPAVVNALLDALAELGVRDISMPATPLRVWQAIQDARGTAPRPA</sequence>
<reference evidence="4 5" key="1">
    <citation type="submission" date="2016-11" db="EMBL/GenBank/DDBJ databases">
        <authorList>
            <person name="Jaros S."/>
            <person name="Januszkiewicz K."/>
            <person name="Wedrychowicz H."/>
        </authorList>
    </citation>
    <scope>NUCLEOTIDE SEQUENCE [LARGE SCALE GENOMIC DNA]</scope>
    <source>
        <strain evidence="4 5">DSM 14916</strain>
    </source>
</reference>
<protein>
    <submittedName>
        <fullName evidence="4">Carbon-monoxide dehydrogenase large subunit</fullName>
    </submittedName>
</protein>
<organism evidence="4 5">
    <name type="scientific">Muricoccus roseus</name>
    <dbReference type="NCBI Taxonomy" id="198092"/>
    <lineage>
        <taxon>Bacteria</taxon>
        <taxon>Pseudomonadati</taxon>
        <taxon>Pseudomonadota</taxon>
        <taxon>Alphaproteobacteria</taxon>
        <taxon>Acetobacterales</taxon>
        <taxon>Roseomonadaceae</taxon>
        <taxon>Muricoccus</taxon>
    </lineage>
</organism>
<dbReference type="PANTHER" id="PTHR11908:SF132">
    <property type="entry name" value="ALDEHYDE OXIDASE 1-RELATED"/>
    <property type="match status" value="1"/>
</dbReference>
<evidence type="ECO:0000313" key="5">
    <source>
        <dbReference type="Proteomes" id="UP000184387"/>
    </source>
</evidence>
<dbReference type="GO" id="GO:0005506">
    <property type="term" value="F:iron ion binding"/>
    <property type="evidence" value="ECO:0007669"/>
    <property type="project" value="InterPro"/>
</dbReference>
<dbReference type="InterPro" id="IPR000674">
    <property type="entry name" value="Ald_Oxase/Xan_DH_a/b"/>
</dbReference>
<accession>A0A1M6LUA8</accession>
<dbReference type="Proteomes" id="UP000184387">
    <property type="component" value="Unassembled WGS sequence"/>
</dbReference>
<dbReference type="SUPFAM" id="SSF56003">
    <property type="entry name" value="Molybdenum cofactor-binding domain"/>
    <property type="match status" value="1"/>
</dbReference>
<dbReference type="Pfam" id="PF01315">
    <property type="entry name" value="Ald_Xan_dh_C"/>
    <property type="match status" value="1"/>
</dbReference>
<name>A0A1M6LUA8_9PROT</name>
<dbReference type="OrthoDB" id="7374166at2"/>
<dbReference type="InterPro" id="IPR008274">
    <property type="entry name" value="AldOxase/xan_DH_MoCoBD1"/>
</dbReference>
<dbReference type="GO" id="GO:0016491">
    <property type="term" value="F:oxidoreductase activity"/>
    <property type="evidence" value="ECO:0007669"/>
    <property type="project" value="UniProtKB-KW"/>
</dbReference>
<dbReference type="Gene3D" id="3.30.365.10">
    <property type="entry name" value="Aldehyde oxidase/xanthine dehydrogenase, molybdopterin binding domain"/>
    <property type="match status" value="4"/>
</dbReference>
<dbReference type="InterPro" id="IPR046867">
    <property type="entry name" value="AldOxase/xan_DH_MoCoBD2"/>
</dbReference>
<evidence type="ECO:0000259" key="3">
    <source>
        <dbReference type="SMART" id="SM01008"/>
    </source>
</evidence>
<proteinExistence type="predicted"/>
<dbReference type="InterPro" id="IPR037165">
    <property type="entry name" value="AldOxase/xan_DH_Mopterin-bd_sf"/>
</dbReference>
<dbReference type="EMBL" id="FQZF01000019">
    <property type="protein sequence ID" value="SHJ74773.1"/>
    <property type="molecule type" value="Genomic_DNA"/>
</dbReference>
<gene>
    <name evidence="4" type="ORF">SAMN02745194_03272</name>
</gene>
<evidence type="ECO:0000313" key="4">
    <source>
        <dbReference type="EMBL" id="SHJ74773.1"/>
    </source>
</evidence>
<dbReference type="Gene3D" id="3.90.1170.50">
    <property type="entry name" value="Aldehyde oxidase/xanthine dehydrogenase, a/b hammerhead"/>
    <property type="match status" value="1"/>
</dbReference>
<keyword evidence="5" id="KW-1185">Reference proteome</keyword>
<feature type="domain" description="Aldehyde oxidase/xanthine dehydrogenase a/b hammerhead" evidence="3">
    <location>
        <begin position="27"/>
        <end position="147"/>
    </location>
</feature>
<dbReference type="InterPro" id="IPR016208">
    <property type="entry name" value="Ald_Oxase/xanthine_DH-like"/>
</dbReference>
<dbReference type="PANTHER" id="PTHR11908">
    <property type="entry name" value="XANTHINE DEHYDROGENASE"/>
    <property type="match status" value="1"/>
</dbReference>
<dbReference type="RefSeq" id="WP_073136610.1">
    <property type="nucleotide sequence ID" value="NZ_FQZF01000019.1"/>
</dbReference>
<keyword evidence="1" id="KW-0500">Molybdenum</keyword>
<dbReference type="Pfam" id="PF20256">
    <property type="entry name" value="MoCoBD_2"/>
    <property type="match status" value="1"/>
</dbReference>
<dbReference type="SMART" id="SM01008">
    <property type="entry name" value="Ald_Xan_dh_C"/>
    <property type="match status" value="1"/>
</dbReference>
<dbReference type="STRING" id="198092.SAMN02745194_03272"/>
<dbReference type="AlphaFoldDB" id="A0A1M6LUA8"/>
<evidence type="ECO:0000256" key="1">
    <source>
        <dbReference type="ARBA" id="ARBA00022505"/>
    </source>
</evidence>
<dbReference type="SUPFAM" id="SSF54665">
    <property type="entry name" value="CO dehydrogenase molybdoprotein N-domain-like"/>
    <property type="match status" value="1"/>
</dbReference>
<dbReference type="InterPro" id="IPR036856">
    <property type="entry name" value="Ald_Oxase/Xan_DH_a/b_sf"/>
</dbReference>
<dbReference type="Pfam" id="PF02738">
    <property type="entry name" value="MoCoBD_1"/>
    <property type="match status" value="1"/>
</dbReference>
<evidence type="ECO:0000256" key="2">
    <source>
        <dbReference type="ARBA" id="ARBA00023002"/>
    </source>
</evidence>